<sequence length="176" mass="16791">MTSSAVAVDLVAAMRAGGLCLAVAESLTGGSLCSAVVAVPGASTVLRGGVTAYDTRVKTTVLGVEPALVAEHGVVSVPVAVAMARGAATLLGADVGVATTGVAGPGPSDGVPAGTVALAVVARRRVRVRRVLLAGSRALVRDAAVDLALALALTAVADGCVGASRTGTIGGNIAGA</sequence>
<reference evidence="2" key="1">
    <citation type="journal article" date="2014" name="Int. J. Syst. Evol. Microbiol.">
        <title>Complete genome sequence of Corynebacterium casei LMG S-19264T (=DSM 44701T), isolated from a smear-ripened cheese.</title>
        <authorList>
            <consortium name="US DOE Joint Genome Institute (JGI-PGF)"/>
            <person name="Walter F."/>
            <person name="Albersmeier A."/>
            <person name="Kalinowski J."/>
            <person name="Ruckert C."/>
        </authorList>
    </citation>
    <scope>NUCLEOTIDE SEQUENCE</scope>
    <source>
        <strain evidence="2">NBRC 112290</strain>
    </source>
</reference>
<evidence type="ECO:0000313" key="2">
    <source>
        <dbReference type="EMBL" id="GMA31763.1"/>
    </source>
</evidence>
<organism evidence="2 3">
    <name type="scientific">Litorihabitans aurantiacus</name>
    <dbReference type="NCBI Taxonomy" id="1930061"/>
    <lineage>
        <taxon>Bacteria</taxon>
        <taxon>Bacillati</taxon>
        <taxon>Actinomycetota</taxon>
        <taxon>Actinomycetes</taxon>
        <taxon>Micrococcales</taxon>
        <taxon>Beutenbergiaceae</taxon>
        <taxon>Litorihabitans</taxon>
    </lineage>
</organism>
<dbReference type="RefSeq" id="WP_284250530.1">
    <property type="nucleotide sequence ID" value="NZ_BSUM01000001.1"/>
</dbReference>
<name>A0AA38CP75_9MICO</name>
<dbReference type="Pfam" id="PF02464">
    <property type="entry name" value="CinA"/>
    <property type="match status" value="1"/>
</dbReference>
<feature type="domain" description="CinA C-terminal" evidence="1">
    <location>
        <begin position="6"/>
        <end position="153"/>
    </location>
</feature>
<dbReference type="Proteomes" id="UP001157161">
    <property type="component" value="Unassembled WGS sequence"/>
</dbReference>
<accession>A0AA38CP75</accession>
<proteinExistence type="predicted"/>
<protein>
    <recommendedName>
        <fullName evidence="1">CinA C-terminal domain-containing protein</fullName>
    </recommendedName>
</protein>
<dbReference type="AlphaFoldDB" id="A0AA38CP75"/>
<dbReference type="InterPro" id="IPR008136">
    <property type="entry name" value="CinA_C"/>
</dbReference>
<evidence type="ECO:0000313" key="3">
    <source>
        <dbReference type="Proteomes" id="UP001157161"/>
    </source>
</evidence>
<comment type="caution">
    <text evidence="2">The sequence shown here is derived from an EMBL/GenBank/DDBJ whole genome shotgun (WGS) entry which is preliminary data.</text>
</comment>
<dbReference type="InterPro" id="IPR036653">
    <property type="entry name" value="CinA-like_C"/>
</dbReference>
<dbReference type="NCBIfam" id="TIGR00199">
    <property type="entry name" value="PncC_domain"/>
    <property type="match status" value="1"/>
</dbReference>
<dbReference type="EMBL" id="BSUM01000001">
    <property type="protein sequence ID" value="GMA31763.1"/>
    <property type="molecule type" value="Genomic_DNA"/>
</dbReference>
<dbReference type="Gene3D" id="3.90.950.20">
    <property type="entry name" value="CinA-like"/>
    <property type="match status" value="1"/>
</dbReference>
<evidence type="ECO:0000259" key="1">
    <source>
        <dbReference type="Pfam" id="PF02464"/>
    </source>
</evidence>
<gene>
    <name evidence="2" type="ORF">GCM10025875_17550</name>
</gene>
<dbReference type="SUPFAM" id="SSF142433">
    <property type="entry name" value="CinA-like"/>
    <property type="match status" value="1"/>
</dbReference>
<keyword evidence="3" id="KW-1185">Reference proteome</keyword>
<reference evidence="2" key="2">
    <citation type="submission" date="2023-02" db="EMBL/GenBank/DDBJ databases">
        <authorList>
            <person name="Sun Q."/>
            <person name="Mori K."/>
        </authorList>
    </citation>
    <scope>NUCLEOTIDE SEQUENCE</scope>
    <source>
        <strain evidence="2">NBRC 112290</strain>
    </source>
</reference>